<evidence type="ECO:0000313" key="3">
    <source>
        <dbReference type="Proteomes" id="UP000596049"/>
    </source>
</evidence>
<reference evidence="2 3" key="1">
    <citation type="submission" date="2020-01" db="EMBL/GenBank/DDBJ databases">
        <authorList>
            <person name="Liu G."/>
            <person name="Liu B."/>
        </authorList>
    </citation>
    <scope>NUCLEOTIDE SEQUENCE [LARGE SCALE GENOMIC DNA]</scope>
    <source>
        <strain evidence="2 3">FJAT-51161</strain>
    </source>
</reference>
<evidence type="ECO:0000313" key="2">
    <source>
        <dbReference type="EMBL" id="QQP13038.1"/>
    </source>
</evidence>
<dbReference type="EMBL" id="CP067341">
    <property type="protein sequence ID" value="QQP13038.1"/>
    <property type="molecule type" value="Genomic_DNA"/>
</dbReference>
<gene>
    <name evidence="2" type="ORF">FJQ98_02900</name>
</gene>
<proteinExistence type="predicted"/>
<keyword evidence="1" id="KW-0175">Coiled coil</keyword>
<organism evidence="2 3">
    <name type="scientific">Lysinibacillus agricola</name>
    <dbReference type="NCBI Taxonomy" id="2590012"/>
    <lineage>
        <taxon>Bacteria</taxon>
        <taxon>Bacillati</taxon>
        <taxon>Bacillota</taxon>
        <taxon>Bacilli</taxon>
        <taxon>Bacillales</taxon>
        <taxon>Bacillaceae</taxon>
        <taxon>Lysinibacillus</taxon>
    </lineage>
</organism>
<evidence type="ECO:0000256" key="1">
    <source>
        <dbReference type="SAM" id="Coils"/>
    </source>
</evidence>
<name>A0ABX7AVX8_9BACI</name>
<dbReference type="RefSeq" id="WP_053595379.1">
    <property type="nucleotide sequence ID" value="NZ_CP067341.1"/>
</dbReference>
<feature type="coiled-coil region" evidence="1">
    <location>
        <begin position="56"/>
        <end position="87"/>
    </location>
</feature>
<keyword evidence="3" id="KW-1185">Reference proteome</keyword>
<sequence>MDYDLQIAQKVNEKAKLIGDMEIKKECFLDELTKFTIRWFDETTLSTVKKDGEKFAALGDEKAKELKREIEKLIERSSELVSEYMEKENIWWHEKEDSSLYYPQNNRLLEKQENAIRIMLGELGKILIKYKIVDASAIYTRDYSGGWNYDGQRRLKYAYGITFTEELYKINNEYIKLIEQAQSINNRIKYLQEQRKSENVGEWWQSL</sequence>
<protein>
    <submittedName>
        <fullName evidence="2">Uncharacterized protein</fullName>
    </submittedName>
</protein>
<accession>A0ABX7AVX8</accession>
<dbReference type="Proteomes" id="UP000596049">
    <property type="component" value="Chromosome"/>
</dbReference>